<dbReference type="Proteomes" id="UP001303647">
    <property type="component" value="Unassembled WGS sequence"/>
</dbReference>
<sequence>MASCSFLKVLLFVLGLFAPSICGQKSSTSTTSTSTAKYDSELGLHMCYDDKAICAISNELTQECQKVEEAHGHEDFVKCQCESGSAAVEDACDKCRLAYGFSNLNLLNYSLTCSSMGFTFAPMPSSVVSQQSRLDATRATVLPSSTSEKPTLLLTIEAAPTAPLPTVATTFHQPLATAAASRQLAKYGLLGGSVIAGMMLVL</sequence>
<reference evidence="2" key="1">
    <citation type="journal article" date="2023" name="Mol. Phylogenet. Evol.">
        <title>Genome-scale phylogeny and comparative genomics of the fungal order Sordariales.</title>
        <authorList>
            <person name="Hensen N."/>
            <person name="Bonometti L."/>
            <person name="Westerberg I."/>
            <person name="Brannstrom I.O."/>
            <person name="Guillou S."/>
            <person name="Cros-Aarteil S."/>
            <person name="Calhoun S."/>
            <person name="Haridas S."/>
            <person name="Kuo A."/>
            <person name="Mondo S."/>
            <person name="Pangilinan J."/>
            <person name="Riley R."/>
            <person name="LaButti K."/>
            <person name="Andreopoulos B."/>
            <person name="Lipzen A."/>
            <person name="Chen C."/>
            <person name="Yan M."/>
            <person name="Daum C."/>
            <person name="Ng V."/>
            <person name="Clum A."/>
            <person name="Steindorff A."/>
            <person name="Ohm R.A."/>
            <person name="Martin F."/>
            <person name="Silar P."/>
            <person name="Natvig D.O."/>
            <person name="Lalanne C."/>
            <person name="Gautier V."/>
            <person name="Ament-Velasquez S.L."/>
            <person name="Kruys A."/>
            <person name="Hutchinson M.I."/>
            <person name="Powell A.J."/>
            <person name="Barry K."/>
            <person name="Miller A.N."/>
            <person name="Grigoriev I.V."/>
            <person name="Debuchy R."/>
            <person name="Gladieux P."/>
            <person name="Hiltunen Thoren M."/>
            <person name="Johannesson H."/>
        </authorList>
    </citation>
    <scope>NUCLEOTIDE SEQUENCE</scope>
    <source>
        <strain evidence="2">CBS 359.72</strain>
    </source>
</reference>
<evidence type="ECO:0000313" key="2">
    <source>
        <dbReference type="EMBL" id="KAK4243465.1"/>
    </source>
</evidence>
<dbReference type="EMBL" id="MU857814">
    <property type="protein sequence ID" value="KAK4243465.1"/>
    <property type="molecule type" value="Genomic_DNA"/>
</dbReference>
<name>A0AAN7CK02_9PEZI</name>
<reference evidence="2" key="2">
    <citation type="submission" date="2023-05" db="EMBL/GenBank/DDBJ databases">
        <authorList>
            <consortium name="Lawrence Berkeley National Laboratory"/>
            <person name="Steindorff A."/>
            <person name="Hensen N."/>
            <person name="Bonometti L."/>
            <person name="Westerberg I."/>
            <person name="Brannstrom I.O."/>
            <person name="Guillou S."/>
            <person name="Cros-Aarteil S."/>
            <person name="Calhoun S."/>
            <person name="Haridas S."/>
            <person name="Kuo A."/>
            <person name="Mondo S."/>
            <person name="Pangilinan J."/>
            <person name="Riley R."/>
            <person name="Labutti K."/>
            <person name="Andreopoulos B."/>
            <person name="Lipzen A."/>
            <person name="Chen C."/>
            <person name="Yanf M."/>
            <person name="Daum C."/>
            <person name="Ng V."/>
            <person name="Clum A."/>
            <person name="Ohm R."/>
            <person name="Martin F."/>
            <person name="Silar P."/>
            <person name="Natvig D."/>
            <person name="Lalanne C."/>
            <person name="Gautier V."/>
            <person name="Ament-Velasquez S.L."/>
            <person name="Kruys A."/>
            <person name="Hutchinson M.I."/>
            <person name="Powell A.J."/>
            <person name="Barry K."/>
            <person name="Miller A.N."/>
            <person name="Grigoriev I.V."/>
            <person name="Debuchy R."/>
            <person name="Gladieux P."/>
            <person name="Thoren M.H."/>
            <person name="Johannesson H."/>
        </authorList>
    </citation>
    <scope>NUCLEOTIDE SEQUENCE</scope>
    <source>
        <strain evidence="2">CBS 359.72</strain>
    </source>
</reference>
<keyword evidence="1" id="KW-0732">Signal</keyword>
<protein>
    <submittedName>
        <fullName evidence="2">Uncharacterized protein</fullName>
    </submittedName>
</protein>
<accession>A0AAN7CK02</accession>
<proteinExistence type="predicted"/>
<feature type="chain" id="PRO_5042985381" evidence="1">
    <location>
        <begin position="24"/>
        <end position="202"/>
    </location>
</feature>
<keyword evidence="3" id="KW-1185">Reference proteome</keyword>
<dbReference type="AlphaFoldDB" id="A0AAN7CK02"/>
<feature type="signal peptide" evidence="1">
    <location>
        <begin position="1"/>
        <end position="23"/>
    </location>
</feature>
<comment type="caution">
    <text evidence="2">The sequence shown here is derived from an EMBL/GenBank/DDBJ whole genome shotgun (WGS) entry which is preliminary data.</text>
</comment>
<evidence type="ECO:0000313" key="3">
    <source>
        <dbReference type="Proteomes" id="UP001303647"/>
    </source>
</evidence>
<evidence type="ECO:0000256" key="1">
    <source>
        <dbReference type="SAM" id="SignalP"/>
    </source>
</evidence>
<organism evidence="2 3">
    <name type="scientific">Corynascus novoguineensis</name>
    <dbReference type="NCBI Taxonomy" id="1126955"/>
    <lineage>
        <taxon>Eukaryota</taxon>
        <taxon>Fungi</taxon>
        <taxon>Dikarya</taxon>
        <taxon>Ascomycota</taxon>
        <taxon>Pezizomycotina</taxon>
        <taxon>Sordariomycetes</taxon>
        <taxon>Sordariomycetidae</taxon>
        <taxon>Sordariales</taxon>
        <taxon>Chaetomiaceae</taxon>
        <taxon>Corynascus</taxon>
    </lineage>
</organism>
<gene>
    <name evidence="2" type="ORF">C7999DRAFT_18178</name>
</gene>